<dbReference type="Gene3D" id="3.40.190.120">
    <property type="entry name" value="Osmoprotection protein (prox), domain 2"/>
    <property type="match status" value="1"/>
</dbReference>
<sequence>MIAALRGRRGILPALTLVGALLVAGCADPGPTPQALVTGSTADTPSRVAAVIYAGALRGAGAVVSAEHPVGTDAELLDELDDRSLDLMPAWSGELLGQLDPGTTALSTEDVYAQLNQALPQGVSAGDVTSVANKPLVFVAESLATSAGVDELTECARLPAGLPLVTIDEPDPDIAAALSAAGCGFAPPNQLDAQAAVAEVAAGRAAGLFPPLPVVADDSGLQGLADTGDVLRAEDLVPVFRTASLSRVLFQAMNKVAGELTTADLTTMSREVDGGADISTVAQRWLGEHSL</sequence>
<dbReference type="Proteomes" id="UP001067235">
    <property type="component" value="Unassembled WGS sequence"/>
</dbReference>
<evidence type="ECO:0000313" key="2">
    <source>
        <dbReference type="EMBL" id="MCZ4552926.1"/>
    </source>
</evidence>
<proteinExistence type="predicted"/>
<name>A0ABT4N3P1_GORRU</name>
<organism evidence="2 3">
    <name type="scientific">Gordonia rubripertincta</name>
    <name type="common">Rhodococcus corallinus</name>
    <dbReference type="NCBI Taxonomy" id="36822"/>
    <lineage>
        <taxon>Bacteria</taxon>
        <taxon>Bacillati</taxon>
        <taxon>Actinomycetota</taxon>
        <taxon>Actinomycetes</taxon>
        <taxon>Mycobacteriales</taxon>
        <taxon>Gordoniaceae</taxon>
        <taxon>Gordonia</taxon>
    </lineage>
</organism>
<dbReference type="PROSITE" id="PS51257">
    <property type="entry name" value="PROKAR_LIPOPROTEIN"/>
    <property type="match status" value="1"/>
</dbReference>
<feature type="signal peptide" evidence="1">
    <location>
        <begin position="1"/>
        <end position="29"/>
    </location>
</feature>
<keyword evidence="3" id="KW-1185">Reference proteome</keyword>
<dbReference type="Gene3D" id="3.40.190.10">
    <property type="entry name" value="Periplasmic binding protein-like II"/>
    <property type="match status" value="1"/>
</dbReference>
<dbReference type="RefSeq" id="WP_301573531.1">
    <property type="nucleotide sequence ID" value="NZ_JAPWIE010000007.1"/>
</dbReference>
<feature type="chain" id="PRO_5046862073" evidence="1">
    <location>
        <begin position="30"/>
        <end position="291"/>
    </location>
</feature>
<accession>A0ABT4N3P1</accession>
<reference evidence="2" key="1">
    <citation type="submission" date="2022-12" db="EMBL/GenBank/DDBJ databases">
        <authorList>
            <person name="Krivoruchko A.V."/>
            <person name="Elkin A."/>
        </authorList>
    </citation>
    <scope>NUCLEOTIDE SEQUENCE</scope>
    <source>
        <strain evidence="2">IEGM 1388</strain>
    </source>
</reference>
<keyword evidence="1" id="KW-0732">Signal</keyword>
<evidence type="ECO:0000256" key="1">
    <source>
        <dbReference type="SAM" id="SignalP"/>
    </source>
</evidence>
<dbReference type="EMBL" id="JAPWIE010000007">
    <property type="protein sequence ID" value="MCZ4552926.1"/>
    <property type="molecule type" value="Genomic_DNA"/>
</dbReference>
<protein>
    <submittedName>
        <fullName evidence="2">Glycine/betaine ABC transporter substrate-binding protein</fullName>
    </submittedName>
</protein>
<gene>
    <name evidence="2" type="ORF">O4213_23250</name>
</gene>
<evidence type="ECO:0000313" key="3">
    <source>
        <dbReference type="Proteomes" id="UP001067235"/>
    </source>
</evidence>
<dbReference type="SUPFAM" id="SSF53850">
    <property type="entry name" value="Periplasmic binding protein-like II"/>
    <property type="match status" value="1"/>
</dbReference>
<comment type="caution">
    <text evidence="2">The sequence shown here is derived from an EMBL/GenBank/DDBJ whole genome shotgun (WGS) entry which is preliminary data.</text>
</comment>